<keyword evidence="4" id="KW-1185">Reference proteome</keyword>
<accession>A0A3R7MHA1</accession>
<sequence length="553" mass="61555">MGDEVREEERGGYRRAVIPPRWVNHTLNPCAAKSWQLLYWPEDGSCHRIFTQGPCGDTQEFYYDPVAGSGACRCPRGKDPVPPTGLCYAEYTKGPCTSREYLATEEDGQTGMCRAFKECPPRHVFWPQDDTCYQYHTRGPCLKGYLIYINPISGFPECGCDRNVMFSNYWSLTGLCFELFERGPCLDGAIFLYNATRGSTECSCSASILTNYHRESDGCFELNQRGPCQPGQVFTFDPHEMTTQCRCREDHARWAPSGHCHRLYSRGPCDKGHFFILPPGAENGTALEGECHAYPCSGTRRYHPATETCYRLGWRGPCPEGQLFIYDEETPLRGACGCTRELVGYWPDDDRCYELGGRGPCQHSQVLSYDKATGGVQCTCDIRKGFVQWHDDRCYRIETRGPCDVGEIMVIKRWRPVTPTCTPAGSAHTPNAPLLLLTAAPARDKAPQHHRESNSVTAARGDSSFTLLGANDTLVPAAANITATPRARPPAAPRHPPQRAPPGRTGRSMADTETWGFLDGSYFKIPGTSPGTYYTGRPDGEPSLQPWWGEPST</sequence>
<reference evidence="3 4" key="2">
    <citation type="submission" date="2019-01" db="EMBL/GenBank/DDBJ databases">
        <title>The decoding of complex shrimp genome reveals the adaptation for benthos swimmer, frequently molting mechanism and breeding impact on genome.</title>
        <authorList>
            <person name="Sun Y."/>
            <person name="Gao Y."/>
            <person name="Yu Y."/>
        </authorList>
    </citation>
    <scope>NUCLEOTIDE SEQUENCE [LARGE SCALE GENOMIC DNA]</scope>
    <source>
        <tissue evidence="3">Muscle</tissue>
    </source>
</reference>
<evidence type="ECO:0000256" key="1">
    <source>
        <dbReference type="SAM" id="MobiDB-lite"/>
    </source>
</evidence>
<feature type="domain" description="DUF4789" evidence="2">
    <location>
        <begin position="369"/>
        <end position="423"/>
    </location>
</feature>
<feature type="domain" description="DUF4789" evidence="2">
    <location>
        <begin position="59"/>
        <end position="120"/>
    </location>
</feature>
<feature type="domain" description="DUF4789" evidence="2">
    <location>
        <begin position="237"/>
        <end position="318"/>
    </location>
</feature>
<dbReference type="EMBL" id="QCYY01003989">
    <property type="protein sequence ID" value="ROT61782.1"/>
    <property type="molecule type" value="Genomic_DNA"/>
</dbReference>
<name>A0A3R7MHA1_PENVA</name>
<dbReference type="Proteomes" id="UP000283509">
    <property type="component" value="Unassembled WGS sequence"/>
</dbReference>
<comment type="caution">
    <text evidence="3">The sequence shown here is derived from an EMBL/GenBank/DDBJ whole genome shotgun (WGS) entry which is preliminary data.</text>
</comment>
<feature type="region of interest" description="Disordered" evidence="1">
    <location>
        <begin position="484"/>
        <end position="511"/>
    </location>
</feature>
<evidence type="ECO:0000313" key="3">
    <source>
        <dbReference type="EMBL" id="ROT61782.1"/>
    </source>
</evidence>
<evidence type="ECO:0000313" key="4">
    <source>
        <dbReference type="Proteomes" id="UP000283509"/>
    </source>
</evidence>
<dbReference type="PANTHER" id="PTHR21177">
    <property type="entry name" value="IP06524P-RELATED"/>
    <property type="match status" value="1"/>
</dbReference>
<gene>
    <name evidence="3" type="ORF">C7M84_020399</name>
</gene>
<feature type="region of interest" description="Disordered" evidence="1">
    <location>
        <begin position="528"/>
        <end position="553"/>
    </location>
</feature>
<organism evidence="3 4">
    <name type="scientific">Penaeus vannamei</name>
    <name type="common">Whiteleg shrimp</name>
    <name type="synonym">Litopenaeus vannamei</name>
    <dbReference type="NCBI Taxonomy" id="6689"/>
    <lineage>
        <taxon>Eukaryota</taxon>
        <taxon>Metazoa</taxon>
        <taxon>Ecdysozoa</taxon>
        <taxon>Arthropoda</taxon>
        <taxon>Crustacea</taxon>
        <taxon>Multicrustacea</taxon>
        <taxon>Malacostraca</taxon>
        <taxon>Eumalacostraca</taxon>
        <taxon>Eucarida</taxon>
        <taxon>Decapoda</taxon>
        <taxon>Dendrobranchiata</taxon>
        <taxon>Penaeoidea</taxon>
        <taxon>Penaeidae</taxon>
        <taxon>Penaeus</taxon>
    </lineage>
</organism>
<dbReference type="AlphaFoldDB" id="A0A3R7MHA1"/>
<reference evidence="3 4" key="1">
    <citation type="submission" date="2018-04" db="EMBL/GenBank/DDBJ databases">
        <authorList>
            <person name="Zhang X."/>
            <person name="Yuan J."/>
            <person name="Li F."/>
            <person name="Xiang J."/>
        </authorList>
    </citation>
    <scope>NUCLEOTIDE SEQUENCE [LARGE SCALE GENOMIC DNA]</scope>
    <source>
        <tissue evidence="3">Muscle</tissue>
    </source>
</reference>
<feature type="compositionally biased region" description="Pro residues" evidence="1">
    <location>
        <begin position="487"/>
        <end position="500"/>
    </location>
</feature>
<dbReference type="OrthoDB" id="6328618at2759"/>
<protein>
    <recommendedName>
        <fullName evidence="2">DUF4789 domain-containing protein</fullName>
    </recommendedName>
</protein>
<proteinExistence type="predicted"/>
<dbReference type="InterPro" id="IPR031993">
    <property type="entry name" value="DUF4789"/>
</dbReference>
<dbReference type="Pfam" id="PF16033">
    <property type="entry name" value="DUF4789"/>
    <property type="match status" value="3"/>
</dbReference>
<evidence type="ECO:0000259" key="2">
    <source>
        <dbReference type="Pfam" id="PF16033"/>
    </source>
</evidence>
<dbReference type="PANTHER" id="PTHR21177:SF7">
    <property type="entry name" value="GH11627P"/>
    <property type="match status" value="1"/>
</dbReference>